<organism evidence="1">
    <name type="scientific">Arundo donax</name>
    <name type="common">Giant reed</name>
    <name type="synonym">Donax arundinaceus</name>
    <dbReference type="NCBI Taxonomy" id="35708"/>
    <lineage>
        <taxon>Eukaryota</taxon>
        <taxon>Viridiplantae</taxon>
        <taxon>Streptophyta</taxon>
        <taxon>Embryophyta</taxon>
        <taxon>Tracheophyta</taxon>
        <taxon>Spermatophyta</taxon>
        <taxon>Magnoliopsida</taxon>
        <taxon>Liliopsida</taxon>
        <taxon>Poales</taxon>
        <taxon>Poaceae</taxon>
        <taxon>PACMAD clade</taxon>
        <taxon>Arundinoideae</taxon>
        <taxon>Arundineae</taxon>
        <taxon>Arundo</taxon>
    </lineage>
</organism>
<name>A0A0A9BAQ1_ARUDO</name>
<protein>
    <submittedName>
        <fullName evidence="1">Uncharacterized protein</fullName>
    </submittedName>
</protein>
<accession>A0A0A9BAQ1</accession>
<evidence type="ECO:0000313" key="1">
    <source>
        <dbReference type="EMBL" id="JAD59238.1"/>
    </source>
</evidence>
<reference evidence="1" key="1">
    <citation type="submission" date="2014-09" db="EMBL/GenBank/DDBJ databases">
        <authorList>
            <person name="Magalhaes I.L.F."/>
            <person name="Oliveira U."/>
            <person name="Santos F.R."/>
            <person name="Vidigal T.H.D.A."/>
            <person name="Brescovit A.D."/>
            <person name="Santos A.J."/>
        </authorList>
    </citation>
    <scope>NUCLEOTIDE SEQUENCE</scope>
    <source>
        <tissue evidence="1">Shoot tissue taken approximately 20 cm above the soil surface</tissue>
    </source>
</reference>
<sequence length="41" mass="4689">MAASRKAARSGSCLMLQTAEDSERKKLLYFFREPIILLSKQ</sequence>
<dbReference type="AlphaFoldDB" id="A0A0A9BAQ1"/>
<reference evidence="1" key="2">
    <citation type="journal article" date="2015" name="Data Brief">
        <title>Shoot transcriptome of the giant reed, Arundo donax.</title>
        <authorList>
            <person name="Barrero R.A."/>
            <person name="Guerrero F.D."/>
            <person name="Moolhuijzen P."/>
            <person name="Goolsby J.A."/>
            <person name="Tidwell J."/>
            <person name="Bellgard S.E."/>
            <person name="Bellgard M.I."/>
        </authorList>
    </citation>
    <scope>NUCLEOTIDE SEQUENCE</scope>
    <source>
        <tissue evidence="1">Shoot tissue taken approximately 20 cm above the soil surface</tissue>
    </source>
</reference>
<dbReference type="EMBL" id="GBRH01238657">
    <property type="protein sequence ID" value="JAD59238.1"/>
    <property type="molecule type" value="Transcribed_RNA"/>
</dbReference>
<proteinExistence type="predicted"/>